<dbReference type="Proteomes" id="UP000593567">
    <property type="component" value="Unassembled WGS sequence"/>
</dbReference>
<dbReference type="OrthoDB" id="4781at2759"/>
<dbReference type="InterPro" id="IPR051836">
    <property type="entry name" value="Kremen_rcpt"/>
</dbReference>
<name>A0A7J7J722_BUGNE</name>
<keyword evidence="5 7" id="KW-0472">Membrane</keyword>
<sequence length="335" mass="35961">MLQVTMAEAEMNVYEYVTTEDQKTGTYQGLSAPRPIEAQPVAAACRKPAAVFTSTRICPSTWKCLLYTTSTWICPSYTATTWICPSNAATTGNAPHTQPPPGYVQQGYSAQPLAYGYVSGQQVIVQAPQPLPAVTDTGSTCWLVVGILTAILCCLPLGVAGAVMAYLSGEDARRGNAAAHKTKICQSKALTLTGLGIGLLFIIALLCLVGSDTDIFYWCYSGSFGYWTSTPGYSGTLPYDVSYLGCFDDSVFSRDLDGDDYDFGADLSVEKCTDYCSARSYLYAGLQNGNYCYCGTSYGSYGEVGQYECSSVCSADGLECGGFYTNSVYRTNYFG</sequence>
<dbReference type="PROSITE" id="PS51212">
    <property type="entry name" value="WSC"/>
    <property type="match status" value="1"/>
</dbReference>
<evidence type="ECO:0000256" key="3">
    <source>
        <dbReference type="ARBA" id="ARBA00022729"/>
    </source>
</evidence>
<dbReference type="InterPro" id="IPR002889">
    <property type="entry name" value="WSC_carb-bd"/>
</dbReference>
<keyword evidence="4 7" id="KW-1133">Transmembrane helix</keyword>
<dbReference type="GO" id="GO:0005886">
    <property type="term" value="C:plasma membrane"/>
    <property type="evidence" value="ECO:0007669"/>
    <property type="project" value="TreeGrafter"/>
</dbReference>
<organism evidence="9 10">
    <name type="scientific">Bugula neritina</name>
    <name type="common">Brown bryozoan</name>
    <name type="synonym">Sertularia neritina</name>
    <dbReference type="NCBI Taxonomy" id="10212"/>
    <lineage>
        <taxon>Eukaryota</taxon>
        <taxon>Metazoa</taxon>
        <taxon>Spiralia</taxon>
        <taxon>Lophotrochozoa</taxon>
        <taxon>Bryozoa</taxon>
        <taxon>Gymnolaemata</taxon>
        <taxon>Cheilostomatida</taxon>
        <taxon>Flustrina</taxon>
        <taxon>Buguloidea</taxon>
        <taxon>Bugulidae</taxon>
        <taxon>Bugula</taxon>
    </lineage>
</organism>
<dbReference type="PANTHER" id="PTHR24269:SF16">
    <property type="entry name" value="PROTEIN SLG1"/>
    <property type="match status" value="1"/>
</dbReference>
<evidence type="ECO:0000256" key="2">
    <source>
        <dbReference type="ARBA" id="ARBA00022692"/>
    </source>
</evidence>
<dbReference type="EMBL" id="VXIV02002915">
    <property type="protein sequence ID" value="KAF6022029.1"/>
    <property type="molecule type" value="Genomic_DNA"/>
</dbReference>
<keyword evidence="3" id="KW-0732">Signal</keyword>
<dbReference type="Pfam" id="PF01822">
    <property type="entry name" value="WSC"/>
    <property type="match status" value="1"/>
</dbReference>
<comment type="caution">
    <text evidence="9">The sequence shown here is derived from an EMBL/GenBank/DDBJ whole genome shotgun (WGS) entry which is preliminary data.</text>
</comment>
<evidence type="ECO:0000256" key="6">
    <source>
        <dbReference type="ARBA" id="ARBA00023180"/>
    </source>
</evidence>
<evidence type="ECO:0000259" key="8">
    <source>
        <dbReference type="PROSITE" id="PS51212"/>
    </source>
</evidence>
<gene>
    <name evidence="9" type="ORF">EB796_019665</name>
</gene>
<comment type="subcellular location">
    <subcellularLocation>
        <location evidence="1">Membrane</location>
        <topology evidence="1">Single-pass membrane protein</topology>
    </subcellularLocation>
</comment>
<accession>A0A7J7J722</accession>
<dbReference type="SMART" id="SM00321">
    <property type="entry name" value="WSC"/>
    <property type="match status" value="1"/>
</dbReference>
<reference evidence="9" key="1">
    <citation type="submission" date="2020-06" db="EMBL/GenBank/DDBJ databases">
        <title>Draft genome of Bugula neritina, a colonial animal packing powerful symbionts and potential medicines.</title>
        <authorList>
            <person name="Rayko M."/>
        </authorList>
    </citation>
    <scope>NUCLEOTIDE SEQUENCE [LARGE SCALE GENOMIC DNA]</scope>
    <source>
        <strain evidence="9">Kwan_BN1</strain>
    </source>
</reference>
<dbReference type="AlphaFoldDB" id="A0A7J7J722"/>
<feature type="transmembrane region" description="Helical" evidence="7">
    <location>
        <begin position="142"/>
        <end position="168"/>
    </location>
</feature>
<evidence type="ECO:0000256" key="5">
    <source>
        <dbReference type="ARBA" id="ARBA00023136"/>
    </source>
</evidence>
<evidence type="ECO:0000256" key="7">
    <source>
        <dbReference type="SAM" id="Phobius"/>
    </source>
</evidence>
<keyword evidence="10" id="KW-1185">Reference proteome</keyword>
<feature type="transmembrane region" description="Helical" evidence="7">
    <location>
        <begin position="189"/>
        <end position="211"/>
    </location>
</feature>
<proteinExistence type="predicted"/>
<feature type="domain" description="WSC" evidence="8">
    <location>
        <begin position="240"/>
        <end position="332"/>
    </location>
</feature>
<keyword evidence="6" id="KW-0325">Glycoprotein</keyword>
<keyword evidence="2 7" id="KW-0812">Transmembrane</keyword>
<evidence type="ECO:0000313" key="9">
    <source>
        <dbReference type="EMBL" id="KAF6022029.1"/>
    </source>
</evidence>
<evidence type="ECO:0000313" key="10">
    <source>
        <dbReference type="Proteomes" id="UP000593567"/>
    </source>
</evidence>
<protein>
    <submittedName>
        <fullName evidence="9">LIPI</fullName>
    </submittedName>
</protein>
<evidence type="ECO:0000256" key="1">
    <source>
        <dbReference type="ARBA" id="ARBA00004167"/>
    </source>
</evidence>
<evidence type="ECO:0000256" key="4">
    <source>
        <dbReference type="ARBA" id="ARBA00022989"/>
    </source>
</evidence>
<dbReference type="PANTHER" id="PTHR24269">
    <property type="entry name" value="KREMEN PROTEIN"/>
    <property type="match status" value="1"/>
</dbReference>